<dbReference type="Gene3D" id="3.40.50.300">
    <property type="entry name" value="P-loop containing nucleotide triphosphate hydrolases"/>
    <property type="match status" value="1"/>
</dbReference>
<feature type="domain" description="CobW C-terminal" evidence="6">
    <location>
        <begin position="248"/>
        <end position="333"/>
    </location>
</feature>
<keyword evidence="8" id="KW-1185">Reference proteome</keyword>
<dbReference type="RefSeq" id="WP_315955342.1">
    <property type="nucleotide sequence ID" value="NZ_JAWCUD010000014.1"/>
</dbReference>
<evidence type="ECO:0000256" key="2">
    <source>
        <dbReference type="ARBA" id="ARBA00022801"/>
    </source>
</evidence>
<dbReference type="SMART" id="SM00833">
    <property type="entry name" value="CobW_C"/>
    <property type="match status" value="1"/>
</dbReference>
<keyword evidence="1" id="KW-0547">Nucleotide-binding</keyword>
<protein>
    <submittedName>
        <fullName evidence="7">GTP-binding protein</fullName>
    </submittedName>
</protein>
<dbReference type="SUPFAM" id="SSF52540">
    <property type="entry name" value="P-loop containing nucleoside triphosphate hydrolases"/>
    <property type="match status" value="1"/>
</dbReference>
<dbReference type="InterPro" id="IPR011629">
    <property type="entry name" value="CobW-like_C"/>
</dbReference>
<dbReference type="Proteomes" id="UP001260980">
    <property type="component" value="Unassembled WGS sequence"/>
</dbReference>
<evidence type="ECO:0000256" key="3">
    <source>
        <dbReference type="ARBA" id="ARBA00023186"/>
    </source>
</evidence>
<dbReference type="Gene3D" id="3.30.1220.10">
    <property type="entry name" value="CobW-like, C-terminal domain"/>
    <property type="match status" value="1"/>
</dbReference>
<comment type="caution">
    <text evidence="7">The sequence shown here is derived from an EMBL/GenBank/DDBJ whole genome shotgun (WGS) entry which is preliminary data.</text>
</comment>
<evidence type="ECO:0000259" key="6">
    <source>
        <dbReference type="SMART" id="SM00833"/>
    </source>
</evidence>
<evidence type="ECO:0000313" key="7">
    <source>
        <dbReference type="EMBL" id="MDU0205431.1"/>
    </source>
</evidence>
<reference evidence="7 8" key="1">
    <citation type="submission" date="2023-10" db="EMBL/GenBank/DDBJ databases">
        <title>Paenibacillus strain PFR10 Genome sequencing and assembly.</title>
        <authorList>
            <person name="Kim I."/>
        </authorList>
    </citation>
    <scope>NUCLEOTIDE SEQUENCE [LARGE SCALE GENOMIC DNA]</scope>
    <source>
        <strain evidence="7 8">PFR10</strain>
    </source>
</reference>
<name>A0ABU3RMB8_9BACL</name>
<evidence type="ECO:0000313" key="8">
    <source>
        <dbReference type="Proteomes" id="UP001260980"/>
    </source>
</evidence>
<dbReference type="Pfam" id="PF07683">
    <property type="entry name" value="CobW_C"/>
    <property type="match status" value="1"/>
</dbReference>
<accession>A0ABU3RMB8</accession>
<keyword evidence="2" id="KW-0378">Hydrolase</keyword>
<keyword evidence="3" id="KW-0143">Chaperone</keyword>
<dbReference type="InterPro" id="IPR003495">
    <property type="entry name" value="CobW/HypB/UreG_nucleotide-bd"/>
</dbReference>
<comment type="catalytic activity">
    <reaction evidence="5">
        <text>GTP + H2O = GDP + phosphate + H(+)</text>
        <dbReference type="Rhea" id="RHEA:19669"/>
        <dbReference type="ChEBI" id="CHEBI:15377"/>
        <dbReference type="ChEBI" id="CHEBI:15378"/>
        <dbReference type="ChEBI" id="CHEBI:37565"/>
        <dbReference type="ChEBI" id="CHEBI:43474"/>
        <dbReference type="ChEBI" id="CHEBI:58189"/>
    </reaction>
    <physiologicalReaction direction="left-to-right" evidence="5">
        <dbReference type="Rhea" id="RHEA:19670"/>
    </physiologicalReaction>
</comment>
<dbReference type="CDD" id="cd03112">
    <property type="entry name" value="CobW-like"/>
    <property type="match status" value="1"/>
</dbReference>
<dbReference type="EMBL" id="JAWCUD010000014">
    <property type="protein sequence ID" value="MDU0205431.1"/>
    <property type="molecule type" value="Genomic_DNA"/>
</dbReference>
<dbReference type="PANTHER" id="PTHR13748">
    <property type="entry name" value="COBW-RELATED"/>
    <property type="match status" value="1"/>
</dbReference>
<evidence type="ECO:0000256" key="4">
    <source>
        <dbReference type="ARBA" id="ARBA00034320"/>
    </source>
</evidence>
<dbReference type="PANTHER" id="PTHR13748:SF62">
    <property type="entry name" value="COBW DOMAIN-CONTAINING PROTEIN"/>
    <property type="match status" value="1"/>
</dbReference>
<organism evidence="7 8">
    <name type="scientific">Paenibacillus violae</name>
    <dbReference type="NCBI Taxonomy" id="3077234"/>
    <lineage>
        <taxon>Bacteria</taxon>
        <taxon>Bacillati</taxon>
        <taxon>Bacillota</taxon>
        <taxon>Bacilli</taxon>
        <taxon>Bacillales</taxon>
        <taxon>Paenibacillaceae</taxon>
        <taxon>Paenibacillus</taxon>
    </lineage>
</organism>
<dbReference type="Pfam" id="PF02492">
    <property type="entry name" value="cobW"/>
    <property type="match status" value="1"/>
</dbReference>
<dbReference type="InterPro" id="IPR027417">
    <property type="entry name" value="P-loop_NTPase"/>
</dbReference>
<dbReference type="InterPro" id="IPR036627">
    <property type="entry name" value="CobW-likC_sf"/>
</dbReference>
<comment type="similarity">
    <text evidence="4">Belongs to the SIMIBI class G3E GTPase family. ZNG1 subfamily.</text>
</comment>
<evidence type="ECO:0000256" key="1">
    <source>
        <dbReference type="ARBA" id="ARBA00022741"/>
    </source>
</evidence>
<gene>
    <name evidence="7" type="ORF">RQP52_30590</name>
</gene>
<dbReference type="InterPro" id="IPR051316">
    <property type="entry name" value="Zinc-reg_GTPase_activator"/>
</dbReference>
<proteinExistence type="inferred from homology"/>
<sequence>MNKVPVIILSGFLGSGKTTLLLRMLREAAAYHLMPAVLMNELGKQDVDGHLLLDVSPHLPLAKLLDGCICCTKKSDIQDSLKQLVARKPDVILIELTGVANPEEIVDALTEPALLPHVKLHTTITVLDAEHVLDYNSIFASDRELVHTLRRQIEVADLLLLNKIDLISDKQLKSIEKTVRKFNSQALFLPTTFSQLDLDKLFGSLPSRQPQPPTTPTLSKSINMRVVKAVQEPRVASKHATSFSRVQTLAISIEHDVVITQRLVEHYLEKWGKSLLRAKGYLRIGTKREAFLLQFAGKRTNWQPAAYQEAPYLVLIGLDLDVHLLEEDWKKRLIDSQTN</sequence>
<evidence type="ECO:0000256" key="5">
    <source>
        <dbReference type="ARBA" id="ARBA00049117"/>
    </source>
</evidence>
<dbReference type="SUPFAM" id="SSF90002">
    <property type="entry name" value="Hypothetical protein YjiA, C-terminal domain"/>
    <property type="match status" value="1"/>
</dbReference>